<dbReference type="PRINTS" id="PR00455">
    <property type="entry name" value="HTHTETR"/>
</dbReference>
<gene>
    <name evidence="4" type="ORF">JFL43_10080</name>
</gene>
<comment type="caution">
    <text evidence="4">The sequence shown here is derived from an EMBL/GenBank/DDBJ whole genome shotgun (WGS) entry which is preliminary data.</text>
</comment>
<sequence length="198" mass="23071">MSPRKQSSQELTREMIIHEARTKFVEEGFHQVSMRSIAKELDCSHGAIYYHFKNKAELFYVVLQEYFLELNGIIDEVVINREENCTKLYKLFISFIEFGLNNQSQYESMFMLRNSEIDVLSQEAANFSYQKFAQAVQTLSNNTLLIKDIYAVFISLHGFVVFYRGYATCFEEVKDAAYAHVDFLIKSLSSEKISRSNL</sequence>
<dbReference type="InterPro" id="IPR009057">
    <property type="entry name" value="Homeodomain-like_sf"/>
</dbReference>
<dbReference type="Pfam" id="PF00440">
    <property type="entry name" value="TetR_N"/>
    <property type="match status" value="1"/>
</dbReference>
<feature type="DNA-binding region" description="H-T-H motif" evidence="2">
    <location>
        <begin position="33"/>
        <end position="52"/>
    </location>
</feature>
<dbReference type="Gene3D" id="1.10.357.10">
    <property type="entry name" value="Tetracycline Repressor, domain 2"/>
    <property type="match status" value="1"/>
</dbReference>
<protein>
    <submittedName>
        <fullName evidence="4">TetR/AcrR family transcriptional regulator</fullName>
    </submittedName>
</protein>
<dbReference type="Proteomes" id="UP000618943">
    <property type="component" value="Unassembled WGS sequence"/>
</dbReference>
<evidence type="ECO:0000313" key="4">
    <source>
        <dbReference type="EMBL" id="MBK3495195.1"/>
    </source>
</evidence>
<dbReference type="EMBL" id="JAEOAH010000011">
    <property type="protein sequence ID" value="MBK3495195.1"/>
    <property type="molecule type" value="Genomic_DNA"/>
</dbReference>
<evidence type="ECO:0000259" key="3">
    <source>
        <dbReference type="PROSITE" id="PS50977"/>
    </source>
</evidence>
<evidence type="ECO:0000256" key="1">
    <source>
        <dbReference type="ARBA" id="ARBA00023125"/>
    </source>
</evidence>
<organism evidence="4 5">
    <name type="scientific">Viridibacillus soli</name>
    <dbReference type="NCBI Taxonomy" id="2798301"/>
    <lineage>
        <taxon>Bacteria</taxon>
        <taxon>Bacillati</taxon>
        <taxon>Bacillota</taxon>
        <taxon>Bacilli</taxon>
        <taxon>Bacillales</taxon>
        <taxon>Caryophanaceae</taxon>
        <taxon>Viridibacillus</taxon>
    </lineage>
</organism>
<dbReference type="InterPro" id="IPR001647">
    <property type="entry name" value="HTH_TetR"/>
</dbReference>
<dbReference type="RefSeq" id="WP_200748958.1">
    <property type="nucleotide sequence ID" value="NZ_JAEOAH010000011.1"/>
</dbReference>
<dbReference type="PANTHER" id="PTHR43479:SF11">
    <property type="entry name" value="ACREF_ENVCD OPERON REPRESSOR-RELATED"/>
    <property type="match status" value="1"/>
</dbReference>
<reference evidence="4 5" key="1">
    <citation type="submission" date="2020-12" db="EMBL/GenBank/DDBJ databases">
        <title>YIM B01967 draft genome.</title>
        <authorList>
            <person name="Yan X."/>
        </authorList>
    </citation>
    <scope>NUCLEOTIDE SEQUENCE [LARGE SCALE GENOMIC DNA]</scope>
    <source>
        <strain evidence="4 5">YIM B01967</strain>
    </source>
</reference>
<dbReference type="InterPro" id="IPR050624">
    <property type="entry name" value="HTH-type_Tx_Regulator"/>
</dbReference>
<evidence type="ECO:0000256" key="2">
    <source>
        <dbReference type="PROSITE-ProRule" id="PRU00335"/>
    </source>
</evidence>
<accession>A0ABS1H723</accession>
<dbReference type="SUPFAM" id="SSF46689">
    <property type="entry name" value="Homeodomain-like"/>
    <property type="match status" value="1"/>
</dbReference>
<dbReference type="PANTHER" id="PTHR43479">
    <property type="entry name" value="ACREF/ENVCD OPERON REPRESSOR-RELATED"/>
    <property type="match status" value="1"/>
</dbReference>
<keyword evidence="5" id="KW-1185">Reference proteome</keyword>
<dbReference type="PROSITE" id="PS50977">
    <property type="entry name" value="HTH_TETR_2"/>
    <property type="match status" value="1"/>
</dbReference>
<evidence type="ECO:0000313" key="5">
    <source>
        <dbReference type="Proteomes" id="UP000618943"/>
    </source>
</evidence>
<proteinExistence type="predicted"/>
<keyword evidence="1 2" id="KW-0238">DNA-binding</keyword>
<name>A0ABS1H723_9BACL</name>
<feature type="domain" description="HTH tetR-type" evidence="3">
    <location>
        <begin position="10"/>
        <end position="70"/>
    </location>
</feature>